<evidence type="ECO:0000313" key="5">
    <source>
        <dbReference type="Proteomes" id="UP001157353"/>
    </source>
</evidence>
<dbReference type="Pfam" id="PF18642">
    <property type="entry name" value="IMPa_helical"/>
    <property type="match status" value="1"/>
</dbReference>
<dbReference type="InterPro" id="IPR042279">
    <property type="entry name" value="Pep_M60_3"/>
</dbReference>
<dbReference type="SMART" id="SM01276">
    <property type="entry name" value="M60-like"/>
    <property type="match status" value="1"/>
</dbReference>
<comment type="caution">
    <text evidence="4">The sequence shown here is derived from an EMBL/GenBank/DDBJ whole genome shotgun (WGS) entry which is preliminary data.</text>
</comment>
<evidence type="ECO:0000256" key="2">
    <source>
        <dbReference type="SAM" id="SignalP"/>
    </source>
</evidence>
<keyword evidence="2" id="KW-0732">Signal</keyword>
<reference evidence="5" key="1">
    <citation type="journal article" date="2019" name="Int. J. Syst. Evol. Microbiol.">
        <title>The Global Catalogue of Microorganisms (GCM) 10K type strain sequencing project: providing services to taxonomists for standard genome sequencing and annotation.</title>
        <authorList>
            <consortium name="The Broad Institute Genomics Platform"/>
            <consortium name="The Broad Institute Genome Sequencing Center for Infectious Disease"/>
            <person name="Wu L."/>
            <person name="Ma J."/>
        </authorList>
    </citation>
    <scope>NUCLEOTIDE SEQUENCE [LARGE SCALE GENOMIC DNA]</scope>
    <source>
        <strain evidence="5">NBRC 103166</strain>
    </source>
</reference>
<evidence type="ECO:0000259" key="3">
    <source>
        <dbReference type="PROSITE" id="PS51723"/>
    </source>
</evidence>
<dbReference type="PROSITE" id="PS51723">
    <property type="entry name" value="PEPTIDASE_M60"/>
    <property type="match status" value="1"/>
</dbReference>
<dbReference type="PROSITE" id="PS51257">
    <property type="entry name" value="PROKAR_LIPOPROTEIN"/>
    <property type="match status" value="1"/>
</dbReference>
<dbReference type="RefSeq" id="WP_284204177.1">
    <property type="nucleotide sequence ID" value="NZ_BSPQ01000009.1"/>
</dbReference>
<evidence type="ECO:0000256" key="1">
    <source>
        <dbReference type="SAM" id="MobiDB-lite"/>
    </source>
</evidence>
<feature type="chain" id="PRO_5045631621" description="Peptidase M60 domain-containing protein" evidence="2">
    <location>
        <begin position="17"/>
        <end position="999"/>
    </location>
</feature>
<feature type="domain" description="Peptidase M60" evidence="3">
    <location>
        <begin position="546"/>
        <end position="870"/>
    </location>
</feature>
<proteinExistence type="predicted"/>
<dbReference type="Pfam" id="PF18650">
    <property type="entry name" value="IMPa_N_2"/>
    <property type="match status" value="1"/>
</dbReference>
<feature type="signal peptide" evidence="2">
    <location>
        <begin position="1"/>
        <end position="16"/>
    </location>
</feature>
<name>A0ABQ6E0U6_9GAMM</name>
<gene>
    <name evidence="4" type="ORF">GCM10007916_21250</name>
</gene>
<evidence type="ECO:0000313" key="4">
    <source>
        <dbReference type="EMBL" id="GLS91057.1"/>
    </source>
</evidence>
<dbReference type="Gene3D" id="1.10.390.30">
    <property type="entry name" value="Peptidase M60, enhancin-like domain 3"/>
    <property type="match status" value="1"/>
</dbReference>
<dbReference type="Pfam" id="PF17291">
    <property type="entry name" value="M60-like_N"/>
    <property type="match status" value="1"/>
</dbReference>
<organism evidence="4 5">
    <name type="scientific">Psychromonas marina</name>
    <dbReference type="NCBI Taxonomy" id="88364"/>
    <lineage>
        <taxon>Bacteria</taxon>
        <taxon>Pseudomonadati</taxon>
        <taxon>Pseudomonadota</taxon>
        <taxon>Gammaproteobacteria</taxon>
        <taxon>Alteromonadales</taxon>
        <taxon>Psychromonadaceae</taxon>
        <taxon>Psychromonas</taxon>
    </lineage>
</organism>
<dbReference type="InterPro" id="IPR031161">
    <property type="entry name" value="Peptidase_M60_dom"/>
</dbReference>
<feature type="region of interest" description="Disordered" evidence="1">
    <location>
        <begin position="19"/>
        <end position="47"/>
    </location>
</feature>
<dbReference type="InterPro" id="IPR040711">
    <property type="entry name" value="IMPa_N_2"/>
</dbReference>
<dbReference type="NCBIfam" id="NF038322">
    <property type="entry name" value="ImpA_fam_HExGH"/>
    <property type="match status" value="1"/>
</dbReference>
<dbReference type="EMBL" id="BSPQ01000009">
    <property type="protein sequence ID" value="GLS91057.1"/>
    <property type="molecule type" value="Genomic_DNA"/>
</dbReference>
<feature type="compositionally biased region" description="Polar residues" evidence="1">
    <location>
        <begin position="20"/>
        <end position="29"/>
    </location>
</feature>
<protein>
    <recommendedName>
        <fullName evidence="3">Peptidase M60 domain-containing protein</fullName>
    </recommendedName>
</protein>
<sequence>MKQWLLLIFVAFGVTACGGSDSTGTNEPDGNSGELTPPTDENTPALPAPEIELSDTYEAWTDELITINAKVKVHAVGNTEFEWAQLTGTEVKLINATINSVQVDATELSDTQDIRLSLSVTDSSNQTSTDFISLKLNDKVSTALKSGDASLATGFDSKIIKRAIEHIKQYRLDGESLLNTIHQNDAIVYDQGKNSQFISLASAEHAYPKTKAFAIVTGNQGLTFAATSDIENQRNAAFGTDIISSLQQGNNSGFETTFKRVLGWLLAQTQEQIDEDNKQVRLFLIDGSALDRITSWISTQYPNWEVVNCNDEAMLSNCLSEADLVITGSAELFSIATVAPLIEQLQRAKQPLLYLHPHSWNSVPLTQTVLNPMGFSMQGRGGPGNFFSQDKADWVSAEEMLEHFTSLEEEQLWLTLLDTQNIDFNLANCADTCDDVFSQSYQNAVKIMRQKIQAFDSSKQDLFSLNDHQLYKLLIILGDNYRQTIQYPMDVSSTDPLSYLKAYFSDHMVYHYRDINATPKDLGNFSRTDFSHITAVNHSVRLSSKKGFRSAGVYALPGQTLTVTRTDNSDVRMWVFINTQRAGSTHEFDSNSYNRPKYLQSTHIEIVAGETIKFTSPYGGPVQVKFDQTDLPTTLAFENVGLHPYWRKGKNGEQFLMDLAANQYDWAELATDHFEVHSSLVKMQKTMSAEPLWDTPEKMETAIMTQVHNYPHLLAGFKGPFIDEVAEIHDFANSQGWVIEELDTVKHMNADQASCGYGCSGNPYDAYWEFNPTGHGDIHELGHGLEKGRLRFDGHEGHSSTNPYSYYTKSRAYTEQGKLPSCQDLNIDDEFAILQASVNQGDAFAYMQAAQLTSWSSGMATMLQMLVASQHYDALENGWHLLARVHILLREFERATKSDEIWVQKKDSLGFSTFSVDEAKSLSNNDFLMVAMSYSSKLDYRDVYQMWGLATTAAAKEQVALFNLPMIAKQVYVYEPGDYCFSLDLQAVAVDGNQEWPLK</sequence>
<dbReference type="InterPro" id="IPR041549">
    <property type="entry name" value="IMPa_helical"/>
</dbReference>
<dbReference type="Proteomes" id="UP001157353">
    <property type="component" value="Unassembled WGS sequence"/>
</dbReference>
<dbReference type="InterPro" id="IPR035423">
    <property type="entry name" value="M60-like_N"/>
</dbReference>
<keyword evidence="5" id="KW-1185">Reference proteome</keyword>
<accession>A0ABQ6E0U6</accession>